<organism evidence="3 4">
    <name type="scientific">Lagenidium giganteum</name>
    <dbReference type="NCBI Taxonomy" id="4803"/>
    <lineage>
        <taxon>Eukaryota</taxon>
        <taxon>Sar</taxon>
        <taxon>Stramenopiles</taxon>
        <taxon>Oomycota</taxon>
        <taxon>Peronosporomycetes</taxon>
        <taxon>Pythiales</taxon>
        <taxon>Pythiaceae</taxon>
    </lineage>
</organism>
<evidence type="ECO:0000313" key="4">
    <source>
        <dbReference type="Proteomes" id="UP001146120"/>
    </source>
</evidence>
<evidence type="ECO:0000313" key="3">
    <source>
        <dbReference type="EMBL" id="DBA04323.1"/>
    </source>
</evidence>
<dbReference type="AlphaFoldDB" id="A0AAV2ZHQ5"/>
<feature type="coiled-coil region" evidence="1">
    <location>
        <begin position="225"/>
        <end position="302"/>
    </location>
</feature>
<feature type="compositionally biased region" description="Basic and acidic residues" evidence="2">
    <location>
        <begin position="89"/>
        <end position="113"/>
    </location>
</feature>
<sequence>MHLMNETSLSEQLTRQLHARSERKLGQPKEAKAEVKEASPVPSPAKLKPPSAKLERALQLRDQCDRDLDKFFDAKYAAAKALVVSPTRTTRDKDLSPELEPADPKASGEHAADHLSRHANAHLQNRFTEKSVLERLLRKLSPIKNTATTYIDLVHALHSCADCSARLTFCTNCAEKTTEFFNAYSPTELLALYGRDLPPPDLKDHHSDHDRAGTMASMPPKDKLLRALDEQRQQFLQEYGRLAREVAVATEQAANAEQRLRSAGMQRASEEDAVTMRHEQEKQALLERNERLNAKVLSLQLQYDQSRGKVHGGGGHLNEVTAEQQATAALKRQVTEMELQQR</sequence>
<comment type="caution">
    <text evidence="3">The sequence shown here is derived from an EMBL/GenBank/DDBJ whole genome shotgun (WGS) entry which is preliminary data.</text>
</comment>
<feature type="compositionally biased region" description="Basic and acidic residues" evidence="2">
    <location>
        <begin position="19"/>
        <end position="37"/>
    </location>
</feature>
<reference evidence="3" key="1">
    <citation type="submission" date="2022-11" db="EMBL/GenBank/DDBJ databases">
        <authorList>
            <person name="Morgan W.R."/>
            <person name="Tartar A."/>
        </authorList>
    </citation>
    <scope>NUCLEOTIDE SEQUENCE</scope>
    <source>
        <strain evidence="3">ARSEF 373</strain>
    </source>
</reference>
<feature type="region of interest" description="Disordered" evidence="2">
    <location>
        <begin position="1"/>
        <end position="54"/>
    </location>
</feature>
<feature type="compositionally biased region" description="Polar residues" evidence="2">
    <location>
        <begin position="1"/>
        <end position="15"/>
    </location>
</feature>
<gene>
    <name evidence="3" type="ORF">N0F65_002085</name>
</gene>
<feature type="compositionally biased region" description="Low complexity" evidence="2">
    <location>
        <begin position="38"/>
        <end position="52"/>
    </location>
</feature>
<keyword evidence="1" id="KW-0175">Coiled coil</keyword>
<evidence type="ECO:0000256" key="2">
    <source>
        <dbReference type="SAM" id="MobiDB-lite"/>
    </source>
</evidence>
<dbReference type="EMBL" id="DAKRPA010000009">
    <property type="protein sequence ID" value="DBA04323.1"/>
    <property type="molecule type" value="Genomic_DNA"/>
</dbReference>
<feature type="region of interest" description="Disordered" evidence="2">
    <location>
        <begin position="86"/>
        <end position="113"/>
    </location>
</feature>
<reference evidence="3" key="2">
    <citation type="journal article" date="2023" name="Microbiol Resour">
        <title>Decontamination and Annotation of the Draft Genome Sequence of the Oomycete Lagenidium giganteum ARSEF 373.</title>
        <authorList>
            <person name="Morgan W.R."/>
            <person name="Tartar A."/>
        </authorList>
    </citation>
    <scope>NUCLEOTIDE SEQUENCE</scope>
    <source>
        <strain evidence="3">ARSEF 373</strain>
    </source>
</reference>
<protein>
    <submittedName>
        <fullName evidence="3">Uncharacterized protein</fullName>
    </submittedName>
</protein>
<name>A0AAV2ZHQ5_9STRA</name>
<evidence type="ECO:0000256" key="1">
    <source>
        <dbReference type="SAM" id="Coils"/>
    </source>
</evidence>
<keyword evidence="4" id="KW-1185">Reference proteome</keyword>
<proteinExistence type="predicted"/>
<accession>A0AAV2ZHQ5</accession>
<dbReference type="Proteomes" id="UP001146120">
    <property type="component" value="Unassembled WGS sequence"/>
</dbReference>